<dbReference type="GO" id="GO:0003677">
    <property type="term" value="F:DNA binding"/>
    <property type="evidence" value="ECO:0007669"/>
    <property type="project" value="UniProtKB-KW"/>
</dbReference>
<keyword evidence="6" id="KW-1185">Reference proteome</keyword>
<dbReference type="Pfam" id="PF13411">
    <property type="entry name" value="MerR_1"/>
    <property type="match status" value="1"/>
</dbReference>
<proteinExistence type="predicted"/>
<dbReference type="GO" id="GO:0031419">
    <property type="term" value="F:cobalamin binding"/>
    <property type="evidence" value="ECO:0007669"/>
    <property type="project" value="InterPro"/>
</dbReference>
<dbReference type="CDD" id="cd01104">
    <property type="entry name" value="HTH_MlrA-CarA"/>
    <property type="match status" value="1"/>
</dbReference>
<evidence type="ECO:0000313" key="5">
    <source>
        <dbReference type="EMBL" id="BAX82291.1"/>
    </source>
</evidence>
<dbReference type="OrthoDB" id="9800334at2"/>
<evidence type="ECO:0000259" key="4">
    <source>
        <dbReference type="PROSITE" id="PS50937"/>
    </source>
</evidence>
<accession>A0A1Y1CSS2</accession>
<evidence type="ECO:0000256" key="3">
    <source>
        <dbReference type="ARBA" id="ARBA00023163"/>
    </source>
</evidence>
<gene>
    <name evidence="5" type="ORF">ALGA_3999</name>
</gene>
<dbReference type="SUPFAM" id="SSF46955">
    <property type="entry name" value="Putative DNA-binding domain"/>
    <property type="match status" value="1"/>
</dbReference>
<dbReference type="Proteomes" id="UP000218267">
    <property type="component" value="Chromosome"/>
</dbReference>
<feature type="domain" description="HTH merR-type" evidence="4">
    <location>
        <begin position="3"/>
        <end position="72"/>
    </location>
</feature>
<dbReference type="InterPro" id="IPR036594">
    <property type="entry name" value="Meth_synthase_dom"/>
</dbReference>
<evidence type="ECO:0000313" key="6">
    <source>
        <dbReference type="Proteomes" id="UP000218267"/>
    </source>
</evidence>
<dbReference type="SMART" id="SM00422">
    <property type="entry name" value="HTH_MERR"/>
    <property type="match status" value="1"/>
</dbReference>
<reference evidence="6" key="2">
    <citation type="journal article" date="2020" name="Antonie Van Leeuwenhoek">
        <title>Labilibaculum antarcticum sp. nov., a novel facultative anaerobic, psychrotorelant bacterium isolated from marine sediment of Antarctica.</title>
        <authorList>
            <person name="Watanabe M."/>
            <person name="Kojima H."/>
            <person name="Fukui M."/>
        </authorList>
    </citation>
    <scope>NUCLEOTIDE SEQUENCE [LARGE SCALE GENOMIC DNA]</scope>
    <source>
        <strain evidence="6">SPP2</strain>
    </source>
</reference>
<dbReference type="InterPro" id="IPR036724">
    <property type="entry name" value="Cobalamin-bd_sf"/>
</dbReference>
<dbReference type="InterPro" id="IPR009061">
    <property type="entry name" value="DNA-bd_dom_put_sf"/>
</dbReference>
<name>A0A1Y1CSS2_9BACT</name>
<dbReference type="GO" id="GO:0046872">
    <property type="term" value="F:metal ion binding"/>
    <property type="evidence" value="ECO:0007669"/>
    <property type="project" value="InterPro"/>
</dbReference>
<dbReference type="InterPro" id="IPR047057">
    <property type="entry name" value="MerR_fam"/>
</dbReference>
<dbReference type="Gene3D" id="1.10.1660.10">
    <property type="match status" value="1"/>
</dbReference>
<organism evidence="5 6">
    <name type="scientific">Labilibaculum antarcticum</name>
    <dbReference type="NCBI Taxonomy" id="1717717"/>
    <lineage>
        <taxon>Bacteria</taxon>
        <taxon>Pseudomonadati</taxon>
        <taxon>Bacteroidota</taxon>
        <taxon>Bacteroidia</taxon>
        <taxon>Marinilabiliales</taxon>
        <taxon>Marinifilaceae</taxon>
        <taxon>Labilibaculum</taxon>
    </lineage>
</organism>
<dbReference type="PROSITE" id="PS50937">
    <property type="entry name" value="HTH_MERR_2"/>
    <property type="match status" value="1"/>
</dbReference>
<keyword evidence="2" id="KW-0238">DNA-binding</keyword>
<dbReference type="InterPro" id="IPR003759">
    <property type="entry name" value="Cbl-bd_cap"/>
</dbReference>
<dbReference type="Pfam" id="PF02607">
    <property type="entry name" value="B12-binding_2"/>
    <property type="match status" value="1"/>
</dbReference>
<dbReference type="KEGG" id="mbas:ALGA_3999"/>
<dbReference type="GO" id="GO:0003700">
    <property type="term" value="F:DNA-binding transcription factor activity"/>
    <property type="evidence" value="ECO:0007669"/>
    <property type="project" value="InterPro"/>
</dbReference>
<dbReference type="EMBL" id="AP018042">
    <property type="protein sequence ID" value="BAX82291.1"/>
    <property type="molecule type" value="Genomic_DNA"/>
</dbReference>
<evidence type="ECO:0000256" key="2">
    <source>
        <dbReference type="ARBA" id="ARBA00023125"/>
    </source>
</evidence>
<dbReference type="InterPro" id="IPR000551">
    <property type="entry name" value="MerR-type_HTH_dom"/>
</dbReference>
<dbReference type="RefSeq" id="WP_096432468.1">
    <property type="nucleotide sequence ID" value="NZ_AP018042.1"/>
</dbReference>
<reference evidence="5 6" key="1">
    <citation type="journal article" date="2018" name="Mar. Genomics">
        <title>Complete genome sequence of Marinifilaceae bacterium strain SPP2, isolated from the Antarctic marine sediment.</title>
        <authorList>
            <person name="Watanabe M."/>
            <person name="Kojima H."/>
            <person name="Fukui M."/>
        </authorList>
    </citation>
    <scope>NUCLEOTIDE SEQUENCE [LARGE SCALE GENOMIC DNA]</scope>
    <source>
        <strain evidence="5 6">SPP2</strain>
    </source>
</reference>
<dbReference type="Gene3D" id="3.40.50.280">
    <property type="entry name" value="Cobalamin-binding domain"/>
    <property type="match status" value="1"/>
</dbReference>
<keyword evidence="3" id="KW-0804">Transcription</keyword>
<dbReference type="Gene3D" id="1.10.1240.10">
    <property type="entry name" value="Methionine synthase domain"/>
    <property type="match status" value="1"/>
</dbReference>
<protein>
    <submittedName>
        <fullName evidence="5">MerR family transcriptional regulator</fullName>
    </submittedName>
</protein>
<dbReference type="PANTHER" id="PTHR30204">
    <property type="entry name" value="REDOX-CYCLING DRUG-SENSING TRANSCRIPTIONAL ACTIVATOR SOXR"/>
    <property type="match status" value="1"/>
</dbReference>
<dbReference type="AlphaFoldDB" id="A0A1Y1CSS2"/>
<keyword evidence="1" id="KW-0805">Transcription regulation</keyword>
<sequence length="294" mass="33709">MSRYSIKDLEQITGVKAHTIRVWERRYGIIQPQRTETNIRFYSDEDLKRLLNISMLNTSGIKISRIAKLENIDLETSVLELARNSSVEDTSIDKLILATINFDENLFESILNRCLFEKGMEEATTQILFPFFQRIGILWQVGTISPAQEHFISNLVRQKLFAAIDSISSARQENAKKIIFFLKEDELHEISILFYNYIAKKNGVKTLYLGQDLPFGDLQKVVNDYNPDGLFTSFISPITLLELNNYLTSLAGNFSKIDVLTTGLQLKQEDLTVPSHIKIVSSISDFKTYLKHTK</sequence>
<evidence type="ECO:0000256" key="1">
    <source>
        <dbReference type="ARBA" id="ARBA00023015"/>
    </source>
</evidence>
<dbReference type="SUPFAM" id="SSF52242">
    <property type="entry name" value="Cobalamin (vitamin B12)-binding domain"/>
    <property type="match status" value="1"/>
</dbReference>
<dbReference type="PANTHER" id="PTHR30204:SF67">
    <property type="entry name" value="HTH-TYPE TRANSCRIPTIONAL REGULATOR MLRA-RELATED"/>
    <property type="match status" value="1"/>
</dbReference>